<dbReference type="PROSITE" id="PS50853">
    <property type="entry name" value="FN3"/>
    <property type="match status" value="1"/>
</dbReference>
<feature type="chain" id="PRO_5039611766" description="Fibronectin type-III domain-containing protein" evidence="8">
    <location>
        <begin position="38"/>
        <end position="2210"/>
    </location>
</feature>
<dbReference type="InterPro" id="IPR002022">
    <property type="entry name" value="Pec_lyase"/>
</dbReference>
<dbReference type="InterPro" id="IPR036116">
    <property type="entry name" value="FN3_sf"/>
</dbReference>
<keyword evidence="5" id="KW-0624">Polysaccharide degradation</keyword>
<gene>
    <name evidence="10" type="ORF">H9742_10840</name>
</gene>
<dbReference type="GO" id="GO:0030599">
    <property type="term" value="F:pectinesterase activity"/>
    <property type="evidence" value="ECO:0007669"/>
    <property type="project" value="InterPro"/>
</dbReference>
<dbReference type="PANTHER" id="PTHR31321">
    <property type="entry name" value="ACYL-COA THIOESTER HYDROLASE YBHC-RELATED"/>
    <property type="match status" value="1"/>
</dbReference>
<dbReference type="Gene3D" id="2.160.20.10">
    <property type="entry name" value="Single-stranded right-handed beta-helix, Pectin lyase-like"/>
    <property type="match status" value="2"/>
</dbReference>
<dbReference type="SUPFAM" id="SSF51126">
    <property type="entry name" value="Pectin lyase-like"/>
    <property type="match status" value="2"/>
</dbReference>
<feature type="domain" description="Fibronectin type-III" evidence="9">
    <location>
        <begin position="943"/>
        <end position="1037"/>
    </location>
</feature>
<dbReference type="GO" id="GO:0000272">
    <property type="term" value="P:polysaccharide catabolic process"/>
    <property type="evidence" value="ECO:0007669"/>
    <property type="project" value="UniProtKB-KW"/>
</dbReference>
<organism evidence="10 11">
    <name type="scientific">Candidatus Acetatifactor stercoripullorum</name>
    <dbReference type="NCBI Taxonomy" id="2838414"/>
    <lineage>
        <taxon>Bacteria</taxon>
        <taxon>Bacillati</taxon>
        <taxon>Bacillota</taxon>
        <taxon>Clostridia</taxon>
        <taxon>Lachnospirales</taxon>
        <taxon>Lachnospiraceae</taxon>
        <taxon>Acetatifactor</taxon>
    </lineage>
</organism>
<feature type="region of interest" description="Disordered" evidence="6">
    <location>
        <begin position="625"/>
        <end position="645"/>
    </location>
</feature>
<sequence length="2210" mass="238375">MKKATRARRRKRITAWLLAAVMALSAAGVMPAPLAQAQTVSSGDAVPMTVSDGNGGNQEEGVYILNVEDLANGKISAELQAGTSNYFAIGKEFTVEANTKTFNDMGITVTKRMKSSGDGNSSKKYIRFTVSGGKQADIAVCATSSGGGKDAQLVLCNAADDSIVAGTEAFLKDGESVTVTYSGLSSGTYYLISKKSTDQYTVGGNVNFYYVKVSETATVQAPTVNTVTALQDEKKPESVTVTFTGTAGASGSEYVVEASNDGGTSWIKAGTCDGSQSGGSLTVDLSKDDFGYGQWKFRVKGTNQVEASAVITYQAQTYILSGSYETGLGETAASVTGIVFTPKTDSLYEVPEVVLDTAAYTYQAVLEKGTTYEIAVEGVDEYELVIPEEAFVYSQDTTLNLAFEKKVTYPVTISLGATPDLTGMNISYTFVHEDGSEYKFADDSAIMLRNGDYTVSLGGDFEQLPYGINKGSTLTVDGAAVNHVITFKRLTSWFFTGEEFTKTIQGETGYYKGLHVDATAGKFGPNGTPANSAQFNAGTVIQVPVTGACTVAVTAYQGQYALYTINGQAADTSEATTTLEYEGGEGTIEIVSTGSAYIAGITLTYPQEEVIFVPQTVMPFVPEDDGDENTAADTDGIPRQNKKDSMVVQPVGQKLNLTQTGGSFADKFADTQDVAYYLFPMTGDANRLEFDLLVTESKATGNTAGFFGGVFTDNYVYSLGLRGGGQKIRGIYSKNGGLAGGSFAGAGSPTEENVGLNRPIHYVIEMDGDRHKTTITFLDDAGAEQTRSFSQSALSEPDGSTPTEFYYGFALANVSVTITNMVYTSAEGVVLYDQNNCYYPKGTAPSASEVTAAASDTREYIDVTWKGTVPEDDGTYVVEMQKDGGQWTELTDDVTGFSYRYEIPAGEGGSYLFRVCGQLGKESLGGSRTNYAEMTSPVSVLGALAKPVVSITAGAADITLSWEPVSGAEYYQVFRYSYDEGEQGAVCVAQKLTEASYCDTNVTAQMPYYYQVKAVSDTADNESPLSDTVWQLVTGVRTGDYAYEDEATEIFITRKSYDTVFTNQVILEGNVYGAGQLSATVNGIEAKTQQMAAGDGFSFALTVEEGRNDVSLLFTDGSGRVTRKTFNFVYLTHYDIIVDASYNGVEGEEVNGIPTYSTVQAAVDSVPAGNSDRKVILVLAGSYEERLVVDKPNVTLIGEDRENTLIHFYPGVLGENYEAGGDMDKRCAVYIQSQAAGFGAENISFANDYVYATADGKSNKSADAVRVEADNSSFVNVKFTGVQDTLYMHSGKQYYYKCLVEGLIDFIYSGDAARAFFEECELRFVYESTKKSGYVCAPKTASDAAYGLTFYNCVITSEEGCSGTGYLLARPWGPDAYITWIDCYMGKAVNELAPYGAMSGNQHQDARFFEFGSYGPGYAINADRRQISPTKAAQMVSADYLGWNPKSYIGGISTGYYVGTMVTDREPQFDTAQRADDRYLWTDGEDTGLKLYDMEGYAAAYGTSGGGLLKETNDNYYKTGSAVEFLDALLKIQETGKNSVIELTADINLGCNEVENFAFYSDSKLLTAYSAQPLTHPALIESGVSKLNFDGMANLTIFSRNGSSIKHANITMKNSENIIIRNIKFDELWEWDEATEGDYDRNDWDYMTIDQSCDGIWIDHCTFYKAYDGVIDVKNPSPVANVTISWCEFLPGSEGNVFFDVMMDDIFAHPENYPTYQHMLDEGMTKDQVYMYAYGQKKTHLLGQSDDAVNAAGIRVTLANNYYKDSMDRMPRLRYGYSHVYNCIMDAQELLDVRESITNQEIAAKIVSNGAASTCGAQVLLENCYINGIQNALNSGNGSSPSGYINAINSVYYMDGVLTALEPKCNTTGDTRVLVTDADKFITELPYSDYKLYDAQQLAGIIIPRAGAGKLNLTVLQWEKVSYNAQWENPDVMEETHRTEISDILPGTVLTEEIKEATGCNTVEELTNYLKTLITESAEACGILSGIDGNHTSVLDVEVQISMDGGTTWEKATAANFPAAGIDIILPYPAGTSSAAHDFVVGHLITMACNGAVPGTMEYFAPEETEAGLKIHIMSASPFVIGWKEAAADSGNNGNQQGGDSNTSGGEGDNSGNAQFEQVILSAGRKSPKTFDGGSSLYQQQDGRADIETSGETAGEEQEEQEKVDVPVISATLAPVGAAKIPWQLALAAAALCLMAAAAGIWNYRKNKEE</sequence>
<evidence type="ECO:0000259" key="9">
    <source>
        <dbReference type="PROSITE" id="PS50853"/>
    </source>
</evidence>
<feature type="region of interest" description="Disordered" evidence="6">
    <location>
        <begin position="2126"/>
        <end position="2163"/>
    </location>
</feature>
<keyword evidence="2" id="KW-0378">Hydrolase</keyword>
<dbReference type="Pfam" id="PF01095">
    <property type="entry name" value="Pectinesterase"/>
    <property type="match status" value="1"/>
</dbReference>
<evidence type="ECO:0000256" key="2">
    <source>
        <dbReference type="ARBA" id="ARBA00022801"/>
    </source>
</evidence>
<dbReference type="GO" id="GO:0016829">
    <property type="term" value="F:lyase activity"/>
    <property type="evidence" value="ECO:0007669"/>
    <property type="project" value="UniProtKB-KW"/>
</dbReference>
<feature type="transmembrane region" description="Helical" evidence="7">
    <location>
        <begin position="2183"/>
        <end position="2204"/>
    </location>
</feature>
<dbReference type="SMART" id="SM00656">
    <property type="entry name" value="Amb_all"/>
    <property type="match status" value="1"/>
</dbReference>
<name>A0A9D1UD14_9FIRM</name>
<evidence type="ECO:0000256" key="7">
    <source>
        <dbReference type="SAM" id="Phobius"/>
    </source>
</evidence>
<dbReference type="InterPro" id="IPR003961">
    <property type="entry name" value="FN3_dom"/>
</dbReference>
<keyword evidence="7" id="KW-1133">Transmembrane helix</keyword>
<evidence type="ECO:0000256" key="3">
    <source>
        <dbReference type="ARBA" id="ARBA00023085"/>
    </source>
</evidence>
<evidence type="ECO:0000256" key="5">
    <source>
        <dbReference type="RuleBase" id="RU361173"/>
    </source>
</evidence>
<reference evidence="10" key="1">
    <citation type="journal article" date="2021" name="PeerJ">
        <title>Extensive microbial diversity within the chicken gut microbiome revealed by metagenomics and culture.</title>
        <authorList>
            <person name="Gilroy R."/>
            <person name="Ravi A."/>
            <person name="Getino M."/>
            <person name="Pursley I."/>
            <person name="Horton D.L."/>
            <person name="Alikhan N.F."/>
            <person name="Baker D."/>
            <person name="Gharbi K."/>
            <person name="Hall N."/>
            <person name="Watson M."/>
            <person name="Adriaenssens E.M."/>
            <person name="Foster-Nyarko E."/>
            <person name="Jarju S."/>
            <person name="Secka A."/>
            <person name="Antonio M."/>
            <person name="Oren A."/>
            <person name="Chaudhuri R.R."/>
            <person name="La Ragione R."/>
            <person name="Hildebrand F."/>
            <person name="Pallen M.J."/>
        </authorList>
    </citation>
    <scope>NUCLEOTIDE SEQUENCE</scope>
    <source>
        <strain evidence="10">CHK195-6426</strain>
    </source>
</reference>
<dbReference type="Proteomes" id="UP000824265">
    <property type="component" value="Unassembled WGS sequence"/>
</dbReference>
<dbReference type="GO" id="GO:0009279">
    <property type="term" value="C:cell outer membrane"/>
    <property type="evidence" value="ECO:0007669"/>
    <property type="project" value="TreeGrafter"/>
</dbReference>
<keyword evidence="5" id="KW-0964">Secreted</keyword>
<feature type="compositionally biased region" description="Low complexity" evidence="6">
    <location>
        <begin position="2089"/>
        <end position="2104"/>
    </location>
</feature>
<comment type="similarity">
    <text evidence="5">Belongs to the polysaccharide lyase 1 family.</text>
</comment>
<dbReference type="Gene3D" id="2.60.40.10">
    <property type="entry name" value="Immunoglobulins"/>
    <property type="match status" value="1"/>
</dbReference>
<accession>A0A9D1UD14</accession>
<evidence type="ECO:0000256" key="6">
    <source>
        <dbReference type="SAM" id="MobiDB-lite"/>
    </source>
</evidence>
<evidence type="ECO:0000313" key="10">
    <source>
        <dbReference type="EMBL" id="HIW81990.1"/>
    </source>
</evidence>
<feature type="region of interest" description="Disordered" evidence="6">
    <location>
        <begin position="2087"/>
        <end position="2113"/>
    </location>
</feature>
<feature type="signal peptide" evidence="8">
    <location>
        <begin position="1"/>
        <end position="37"/>
    </location>
</feature>
<keyword evidence="7" id="KW-0472">Membrane</keyword>
<dbReference type="InterPro" id="IPR013783">
    <property type="entry name" value="Ig-like_fold"/>
</dbReference>
<dbReference type="InterPro" id="IPR011050">
    <property type="entry name" value="Pectin_lyase_fold/virulence"/>
</dbReference>
<dbReference type="SMART" id="SM00060">
    <property type="entry name" value="FN3"/>
    <property type="match status" value="2"/>
</dbReference>
<protein>
    <recommendedName>
        <fullName evidence="9">Fibronectin type-III domain-containing protein</fullName>
    </recommendedName>
</protein>
<dbReference type="GO" id="GO:0005576">
    <property type="term" value="C:extracellular region"/>
    <property type="evidence" value="ECO:0007669"/>
    <property type="project" value="UniProtKB-SubCell"/>
</dbReference>
<dbReference type="InterPro" id="IPR012334">
    <property type="entry name" value="Pectin_lyas_fold"/>
</dbReference>
<dbReference type="InterPro" id="IPR000070">
    <property type="entry name" value="Pectinesterase_cat"/>
</dbReference>
<comment type="caution">
    <text evidence="10">The sequence shown here is derived from an EMBL/GenBank/DDBJ whole genome shotgun (WGS) entry which is preliminary data.</text>
</comment>
<keyword evidence="5" id="KW-0119">Carbohydrate metabolism</keyword>
<keyword evidence="4 5" id="KW-0456">Lyase</keyword>
<keyword evidence="7" id="KW-0812">Transmembrane</keyword>
<comment type="similarity">
    <text evidence="1">Belongs to the pectinesterase family.</text>
</comment>
<dbReference type="GO" id="GO:0042545">
    <property type="term" value="P:cell wall modification"/>
    <property type="evidence" value="ECO:0007669"/>
    <property type="project" value="InterPro"/>
</dbReference>
<proteinExistence type="inferred from homology"/>
<dbReference type="EMBL" id="DXGH01000058">
    <property type="protein sequence ID" value="HIW81990.1"/>
    <property type="molecule type" value="Genomic_DNA"/>
</dbReference>
<evidence type="ECO:0000256" key="1">
    <source>
        <dbReference type="ARBA" id="ARBA00008891"/>
    </source>
</evidence>
<evidence type="ECO:0000256" key="4">
    <source>
        <dbReference type="ARBA" id="ARBA00023239"/>
    </source>
</evidence>
<evidence type="ECO:0000256" key="8">
    <source>
        <dbReference type="SAM" id="SignalP"/>
    </source>
</evidence>
<comment type="subcellular location">
    <subcellularLocation>
        <location evidence="5">Secreted</location>
    </subcellularLocation>
</comment>
<keyword evidence="8" id="KW-0732">Signal</keyword>
<keyword evidence="3" id="KW-0063">Aspartyl esterase</keyword>
<dbReference type="Pfam" id="PF00544">
    <property type="entry name" value="Pectate_lyase_4"/>
    <property type="match status" value="2"/>
</dbReference>
<reference evidence="10" key="2">
    <citation type="submission" date="2021-04" db="EMBL/GenBank/DDBJ databases">
        <authorList>
            <person name="Gilroy R."/>
        </authorList>
    </citation>
    <scope>NUCLEOTIDE SEQUENCE</scope>
    <source>
        <strain evidence="10">CHK195-6426</strain>
    </source>
</reference>
<dbReference type="PANTHER" id="PTHR31321:SF57">
    <property type="entry name" value="PECTINESTERASE 53-RELATED"/>
    <property type="match status" value="1"/>
</dbReference>
<evidence type="ECO:0000313" key="11">
    <source>
        <dbReference type="Proteomes" id="UP000824265"/>
    </source>
</evidence>
<dbReference type="SUPFAM" id="SSF49265">
    <property type="entry name" value="Fibronectin type III"/>
    <property type="match status" value="1"/>
</dbReference>